<evidence type="ECO:0000313" key="2">
    <source>
        <dbReference type="Proteomes" id="UP000249218"/>
    </source>
</evidence>
<keyword evidence="2" id="KW-1185">Reference proteome</keyword>
<reference evidence="1 2" key="1">
    <citation type="journal article" date="2017" name="BMC Biol.">
        <title>Genomic innovations, transcriptional plasticity and gene loss underlying the evolution and divergence of two highly polyphagous and invasive Helicoverpa pest species.</title>
        <authorList>
            <person name="Pearce S.L."/>
            <person name="Clarke D.F."/>
            <person name="East P.D."/>
            <person name="Elfekih S."/>
            <person name="Gordon K.H."/>
            <person name="Jermiin L.S."/>
            <person name="McGaughran A."/>
            <person name="Oakeshott J.G."/>
            <person name="Papanikolaou A."/>
            <person name="Perera O.P."/>
            <person name="Rane R.V."/>
            <person name="Richards S."/>
            <person name="Tay W.T."/>
            <person name="Walsh T.K."/>
            <person name="Anderson A."/>
            <person name="Anderson C.J."/>
            <person name="Asgari S."/>
            <person name="Board P.G."/>
            <person name="Bretschneider A."/>
            <person name="Campbell P.M."/>
            <person name="Chertemps T."/>
            <person name="Christeller J.T."/>
            <person name="Coppin C.W."/>
            <person name="Downes S.J."/>
            <person name="Duan G."/>
            <person name="Farnsworth C.A."/>
            <person name="Good R.T."/>
            <person name="Han L.B."/>
            <person name="Han Y.C."/>
            <person name="Hatje K."/>
            <person name="Horne I."/>
            <person name="Huang Y.P."/>
            <person name="Hughes D.S."/>
            <person name="Jacquin-Joly E."/>
            <person name="James W."/>
            <person name="Jhangiani S."/>
            <person name="Kollmar M."/>
            <person name="Kuwar S.S."/>
            <person name="Li S."/>
            <person name="Liu N.Y."/>
            <person name="Maibeche M.T."/>
            <person name="Miller J.R."/>
            <person name="Montagne N."/>
            <person name="Perry T."/>
            <person name="Qu J."/>
            <person name="Song S.V."/>
            <person name="Sutton G.G."/>
            <person name="Vogel H."/>
            <person name="Walenz B.P."/>
            <person name="Xu W."/>
            <person name="Zhang H.J."/>
            <person name="Zou Z."/>
            <person name="Batterham P."/>
            <person name="Edwards O.R."/>
            <person name="Feyereisen R."/>
            <person name="Gibbs R.A."/>
            <person name="Heckel D.G."/>
            <person name="McGrath A."/>
            <person name="Robin C."/>
            <person name="Scherer S.E."/>
            <person name="Worley K.C."/>
            <person name="Wu Y.D."/>
        </authorList>
    </citation>
    <scope>NUCLEOTIDE SEQUENCE [LARGE SCALE GENOMIC DNA]</scope>
    <source>
        <strain evidence="1">Harm_GR_Male_#8</strain>
        <tissue evidence="1">Whole organism</tissue>
    </source>
</reference>
<protein>
    <submittedName>
        <fullName evidence="1">Uncharacterized protein</fullName>
    </submittedName>
</protein>
<dbReference type="Proteomes" id="UP000249218">
    <property type="component" value="Unassembled WGS sequence"/>
</dbReference>
<proteinExistence type="predicted"/>
<name>A0A2W1BU85_HELAM</name>
<dbReference type="OrthoDB" id="6908059at2759"/>
<organism evidence="1 2">
    <name type="scientific">Helicoverpa armigera</name>
    <name type="common">Cotton bollworm</name>
    <name type="synonym">Heliothis armigera</name>
    <dbReference type="NCBI Taxonomy" id="29058"/>
    <lineage>
        <taxon>Eukaryota</taxon>
        <taxon>Metazoa</taxon>
        <taxon>Ecdysozoa</taxon>
        <taxon>Arthropoda</taxon>
        <taxon>Hexapoda</taxon>
        <taxon>Insecta</taxon>
        <taxon>Pterygota</taxon>
        <taxon>Neoptera</taxon>
        <taxon>Endopterygota</taxon>
        <taxon>Lepidoptera</taxon>
        <taxon>Glossata</taxon>
        <taxon>Ditrysia</taxon>
        <taxon>Noctuoidea</taxon>
        <taxon>Noctuidae</taxon>
        <taxon>Heliothinae</taxon>
        <taxon>Helicoverpa</taxon>
    </lineage>
</organism>
<evidence type="ECO:0000313" key="1">
    <source>
        <dbReference type="EMBL" id="PZC75303.1"/>
    </source>
</evidence>
<gene>
    <name evidence="1" type="primary">HaOG206471</name>
    <name evidence="1" type="ORF">B5X24_HaOG206471</name>
</gene>
<sequence>MSDWTNLEDIMQDLSVAQGCVVPASLETFGAECPPAYYVQEEGDQHSHYDSADTIGGSIAPDYSLIQLMLNMVNKPSESHESDAVEPDQPVKKKFHRNVALTSILAAKEAEQLDKQPFSTGVIPTMFIRKAASRAGVKTDIKSPPPIVSTEKRYSPSPYARECQRKYEEKKEIVEDKGIVDIWSKAERQMKEIEERKKRSTQLVSPADCNAGVDALDAVKLYRHRHEICDDCIVCTVAHKHGYHF</sequence>
<dbReference type="AlphaFoldDB" id="A0A2W1BU85"/>
<accession>A0A2W1BU85</accession>
<dbReference type="EMBL" id="KZ150001">
    <property type="protein sequence ID" value="PZC75303.1"/>
    <property type="molecule type" value="Genomic_DNA"/>
</dbReference>